<keyword evidence="2" id="KW-1133">Transmembrane helix</keyword>
<keyword evidence="2" id="KW-0472">Membrane</keyword>
<protein>
    <submittedName>
        <fullName evidence="3">Uncharacterized protein</fullName>
    </submittedName>
</protein>
<feature type="compositionally biased region" description="Low complexity" evidence="1">
    <location>
        <begin position="133"/>
        <end position="153"/>
    </location>
</feature>
<organism evidence="3">
    <name type="scientific">Tetraselmis chuii</name>
    <dbReference type="NCBI Taxonomy" id="63592"/>
    <lineage>
        <taxon>Eukaryota</taxon>
        <taxon>Viridiplantae</taxon>
        <taxon>Chlorophyta</taxon>
        <taxon>core chlorophytes</taxon>
        <taxon>Chlorodendrophyceae</taxon>
        <taxon>Chlorodendrales</taxon>
        <taxon>Chlorodendraceae</taxon>
        <taxon>Tetraselmis</taxon>
    </lineage>
</organism>
<evidence type="ECO:0000256" key="1">
    <source>
        <dbReference type="SAM" id="MobiDB-lite"/>
    </source>
</evidence>
<keyword evidence="2" id="KW-0812">Transmembrane</keyword>
<reference evidence="3" key="1">
    <citation type="submission" date="2021-01" db="EMBL/GenBank/DDBJ databases">
        <authorList>
            <person name="Corre E."/>
            <person name="Pelletier E."/>
            <person name="Niang G."/>
            <person name="Scheremetjew M."/>
            <person name="Finn R."/>
            <person name="Kale V."/>
            <person name="Holt S."/>
            <person name="Cochrane G."/>
            <person name="Meng A."/>
            <person name="Brown T."/>
            <person name="Cohen L."/>
        </authorList>
    </citation>
    <scope>NUCLEOTIDE SEQUENCE</scope>
    <source>
        <strain evidence="3">PLY429</strain>
    </source>
</reference>
<dbReference type="EMBL" id="HBGG01032301">
    <property type="protein sequence ID" value="CAD9214627.1"/>
    <property type="molecule type" value="Transcribed_RNA"/>
</dbReference>
<feature type="compositionally biased region" description="Basic and acidic residues" evidence="1">
    <location>
        <begin position="112"/>
        <end position="121"/>
    </location>
</feature>
<gene>
    <name evidence="3" type="ORF">TCHU04912_LOCUS16867</name>
</gene>
<name>A0A7S1T126_9CHLO</name>
<accession>A0A7S1T126</accession>
<feature type="compositionally biased region" description="Basic residues" evidence="1">
    <location>
        <begin position="165"/>
        <end position="176"/>
    </location>
</feature>
<evidence type="ECO:0000256" key="2">
    <source>
        <dbReference type="SAM" id="Phobius"/>
    </source>
</evidence>
<proteinExistence type="predicted"/>
<dbReference type="AlphaFoldDB" id="A0A7S1T126"/>
<sequence length="176" mass="18638">MVWEEEVAARRTKAAVVATRRELKGRPAKSNNIEGIVPITIVGGASYGVVWWVKHGRREYGRQLQKARKGAASWVRRTWSAFVSKVTGGKKSGRSNSKPIASSRKAVSTRDAAADAAEKRQRQAASAPNQGLAPSAAGSSTASAPEPAQAASPQKVAPPASGPTKSKKKKKGKKKK</sequence>
<feature type="region of interest" description="Disordered" evidence="1">
    <location>
        <begin position="83"/>
        <end position="176"/>
    </location>
</feature>
<feature type="transmembrane region" description="Helical" evidence="2">
    <location>
        <begin position="35"/>
        <end position="53"/>
    </location>
</feature>
<evidence type="ECO:0000313" key="3">
    <source>
        <dbReference type="EMBL" id="CAD9214627.1"/>
    </source>
</evidence>